<name>A0A4R7W3P9_9PSEU</name>
<accession>A0A4R7W3P9</accession>
<dbReference type="Gene3D" id="1.10.101.10">
    <property type="entry name" value="PGBD-like superfamily/PGBD"/>
    <property type="match status" value="1"/>
</dbReference>
<proteinExistence type="predicted"/>
<dbReference type="InterPro" id="IPR036365">
    <property type="entry name" value="PGBD-like_sf"/>
</dbReference>
<evidence type="ECO:0000313" key="2">
    <source>
        <dbReference type="EMBL" id="TDV56237.1"/>
    </source>
</evidence>
<dbReference type="OrthoDB" id="3828307at2"/>
<evidence type="ECO:0000259" key="1">
    <source>
        <dbReference type="Pfam" id="PF01471"/>
    </source>
</evidence>
<dbReference type="InterPro" id="IPR036366">
    <property type="entry name" value="PGBDSf"/>
</dbReference>
<dbReference type="EMBL" id="SOCP01000002">
    <property type="protein sequence ID" value="TDV56237.1"/>
    <property type="molecule type" value="Genomic_DNA"/>
</dbReference>
<dbReference type="RefSeq" id="WP_133901502.1">
    <property type="nucleotide sequence ID" value="NZ_SOCP01000002.1"/>
</dbReference>
<dbReference type="AlphaFoldDB" id="A0A4R7W3P9"/>
<keyword evidence="3" id="KW-1185">Reference proteome</keyword>
<gene>
    <name evidence="2" type="ORF">CLV71_102303</name>
</gene>
<reference evidence="2 3" key="1">
    <citation type="submission" date="2019-03" db="EMBL/GenBank/DDBJ databases">
        <title>Genomic Encyclopedia of Archaeal and Bacterial Type Strains, Phase II (KMG-II): from individual species to whole genera.</title>
        <authorList>
            <person name="Goeker M."/>
        </authorList>
    </citation>
    <scope>NUCLEOTIDE SEQUENCE [LARGE SCALE GENOMIC DNA]</scope>
    <source>
        <strain evidence="2 3">DSM 45499</strain>
    </source>
</reference>
<dbReference type="Pfam" id="PF01471">
    <property type="entry name" value="PG_binding_1"/>
    <property type="match status" value="1"/>
</dbReference>
<comment type="caution">
    <text evidence="2">The sequence shown here is derived from an EMBL/GenBank/DDBJ whole genome shotgun (WGS) entry which is preliminary data.</text>
</comment>
<organism evidence="2 3">
    <name type="scientific">Actinophytocola oryzae</name>
    <dbReference type="NCBI Taxonomy" id="502181"/>
    <lineage>
        <taxon>Bacteria</taxon>
        <taxon>Bacillati</taxon>
        <taxon>Actinomycetota</taxon>
        <taxon>Actinomycetes</taxon>
        <taxon>Pseudonocardiales</taxon>
        <taxon>Pseudonocardiaceae</taxon>
    </lineage>
</organism>
<protein>
    <submittedName>
        <fullName evidence="2">Putative peptidoglycan binding protein</fullName>
    </submittedName>
</protein>
<evidence type="ECO:0000313" key="3">
    <source>
        <dbReference type="Proteomes" id="UP000294927"/>
    </source>
</evidence>
<dbReference type="SUPFAM" id="SSF47090">
    <property type="entry name" value="PGBD-like"/>
    <property type="match status" value="1"/>
</dbReference>
<dbReference type="InterPro" id="IPR002477">
    <property type="entry name" value="Peptidoglycan-bd-like"/>
</dbReference>
<dbReference type="Proteomes" id="UP000294927">
    <property type="component" value="Unassembled WGS sequence"/>
</dbReference>
<feature type="domain" description="Peptidoglycan binding-like" evidence="1">
    <location>
        <begin position="6"/>
        <end position="43"/>
    </location>
</feature>
<sequence length="70" mass="7637">MRNCAGQNIADDREFGPKTEQALKSVQASLGVAVDGRYGPQTRRGGFLFAAYPTFETWNPIPGGCYRLLA</sequence>